<dbReference type="PANTHER" id="PTHR12370">
    <property type="entry name" value="PHOSPHOLIPASE B-RELATED"/>
    <property type="match status" value="1"/>
</dbReference>
<evidence type="ECO:0000256" key="4">
    <source>
        <dbReference type="ARBA" id="ARBA00022963"/>
    </source>
</evidence>
<reference evidence="8" key="1">
    <citation type="submission" date="2025-08" db="UniProtKB">
        <authorList>
            <consortium name="Ensembl"/>
        </authorList>
    </citation>
    <scope>IDENTIFICATION</scope>
</reference>
<evidence type="ECO:0000256" key="1">
    <source>
        <dbReference type="ARBA" id="ARBA00007835"/>
    </source>
</evidence>
<keyword evidence="9" id="KW-1185">Reference proteome</keyword>
<keyword evidence="3 7" id="KW-0378">Hydrolase</keyword>
<comment type="function">
    <text evidence="7">Putative phospholipase.</text>
</comment>
<sequence>EDAMEEEGDALVISMTVHLFLDGLGVLEMQAGYGQSQESDEFTYFLTGYLEGYLTMIKDNSFMKPLQRFMRLHYSKNKIIMSGMIKYTYLHSSLFSVMTPEALLGWQRVRAAHALACIGKQCAQIFSKHNSGTYNNQYMVVDLKRVSLGRQIEDWSLTVVEQIPGLVLYLDQGCKKSYALPIISIGYWASYNIPFHSDIYRMSGYGVMWEKYGKDFSYDLCPRVKIFRRDQRKVTNLDTLKYIMRHNGEFRFFLWKLFKTFFASNFA</sequence>
<dbReference type="Pfam" id="PF04916">
    <property type="entry name" value="Phospholip_B"/>
    <property type="match status" value="1"/>
</dbReference>
<dbReference type="GO" id="GO:0009395">
    <property type="term" value="P:phospholipid catabolic process"/>
    <property type="evidence" value="ECO:0007669"/>
    <property type="project" value="TreeGrafter"/>
</dbReference>
<dbReference type="PANTHER" id="PTHR12370:SF1">
    <property type="entry name" value="PHOSPHOLIPASE B-LIKE 1"/>
    <property type="match status" value="1"/>
</dbReference>
<organism evidence="8 9">
    <name type="scientific">Cyprinus carpio</name>
    <name type="common">Common carp</name>
    <dbReference type="NCBI Taxonomy" id="7962"/>
    <lineage>
        <taxon>Eukaryota</taxon>
        <taxon>Metazoa</taxon>
        <taxon>Chordata</taxon>
        <taxon>Craniata</taxon>
        <taxon>Vertebrata</taxon>
        <taxon>Euteleostomi</taxon>
        <taxon>Actinopterygii</taxon>
        <taxon>Neopterygii</taxon>
        <taxon>Teleostei</taxon>
        <taxon>Ostariophysi</taxon>
        <taxon>Cypriniformes</taxon>
        <taxon>Cyprinidae</taxon>
        <taxon>Cyprininae</taxon>
        <taxon>Cyprinus</taxon>
    </lineage>
</organism>
<dbReference type="InterPro" id="IPR007000">
    <property type="entry name" value="PLipase_B-like"/>
</dbReference>
<protein>
    <recommendedName>
        <fullName evidence="7">Phospholipase B-like</fullName>
        <ecNumber evidence="7">3.1.1.-</ecNumber>
    </recommendedName>
</protein>
<evidence type="ECO:0000313" key="8">
    <source>
        <dbReference type="Ensembl" id="ENSCCRP00010057850.1"/>
    </source>
</evidence>
<evidence type="ECO:0000313" key="9">
    <source>
        <dbReference type="Proteomes" id="UP000694427"/>
    </source>
</evidence>
<keyword evidence="2" id="KW-0732">Signal</keyword>
<accession>A0A8C1QQU5</accession>
<evidence type="ECO:0000256" key="5">
    <source>
        <dbReference type="ARBA" id="ARBA00023098"/>
    </source>
</evidence>
<comment type="similarity">
    <text evidence="1 7">Belongs to the phospholipase B-like family.</text>
</comment>
<dbReference type="Proteomes" id="UP000694427">
    <property type="component" value="Unplaced"/>
</dbReference>
<dbReference type="GO" id="GO:0004620">
    <property type="term" value="F:phospholipase activity"/>
    <property type="evidence" value="ECO:0007669"/>
    <property type="project" value="InterPro"/>
</dbReference>
<dbReference type="GO" id="GO:0005576">
    <property type="term" value="C:extracellular region"/>
    <property type="evidence" value="ECO:0007669"/>
    <property type="project" value="TreeGrafter"/>
</dbReference>
<dbReference type="Gene3D" id="3.60.60.30">
    <property type="match status" value="1"/>
</dbReference>
<reference evidence="8" key="2">
    <citation type="submission" date="2025-09" db="UniProtKB">
        <authorList>
            <consortium name="Ensembl"/>
        </authorList>
    </citation>
    <scope>IDENTIFICATION</scope>
</reference>
<keyword evidence="6" id="KW-0325">Glycoprotein</keyword>
<evidence type="ECO:0000256" key="3">
    <source>
        <dbReference type="ARBA" id="ARBA00022801"/>
    </source>
</evidence>
<keyword evidence="4 7" id="KW-0442">Lipid degradation</keyword>
<dbReference type="EC" id="3.1.1.-" evidence="7"/>
<name>A0A8C1QQU5_CYPCA</name>
<evidence type="ECO:0000256" key="2">
    <source>
        <dbReference type="ARBA" id="ARBA00022729"/>
    </source>
</evidence>
<evidence type="ECO:0000256" key="7">
    <source>
        <dbReference type="RuleBase" id="RU364138"/>
    </source>
</evidence>
<keyword evidence="5 7" id="KW-0443">Lipid metabolism</keyword>
<evidence type="ECO:0000256" key="6">
    <source>
        <dbReference type="ARBA" id="ARBA00023180"/>
    </source>
</evidence>
<dbReference type="Ensembl" id="ENSCCRT00010063394.1">
    <property type="protein sequence ID" value="ENSCCRP00010057850.1"/>
    <property type="gene ID" value="ENSCCRG00010024461.1"/>
</dbReference>
<proteinExistence type="inferred from homology"/>
<dbReference type="AlphaFoldDB" id="A0A8C1QQU5"/>